<feature type="domain" description="Metallo-beta-lactamase" evidence="2">
    <location>
        <begin position="11"/>
        <end position="183"/>
    </location>
</feature>
<keyword evidence="4" id="KW-1185">Reference proteome</keyword>
<dbReference type="GO" id="GO:0046872">
    <property type="term" value="F:metal ion binding"/>
    <property type="evidence" value="ECO:0007669"/>
    <property type="project" value="UniProtKB-KW"/>
</dbReference>
<dbReference type="GO" id="GO:0016787">
    <property type="term" value="F:hydrolase activity"/>
    <property type="evidence" value="ECO:0007669"/>
    <property type="project" value="UniProtKB-KW"/>
</dbReference>
<dbReference type="EMBL" id="CP017415">
    <property type="protein sequence ID" value="AOU98829.1"/>
    <property type="molecule type" value="Genomic_DNA"/>
</dbReference>
<keyword evidence="1" id="KW-0479">Metal-binding</keyword>
<keyword evidence="3" id="KW-0378">Hydrolase</keyword>
<evidence type="ECO:0000256" key="1">
    <source>
        <dbReference type="ARBA" id="ARBA00022723"/>
    </source>
</evidence>
<dbReference type="GO" id="GO:0070813">
    <property type="term" value="P:hydrogen sulfide metabolic process"/>
    <property type="evidence" value="ECO:0007669"/>
    <property type="project" value="TreeGrafter"/>
</dbReference>
<dbReference type="Proteomes" id="UP000095401">
    <property type="component" value="Chromosome"/>
</dbReference>
<dbReference type="InterPro" id="IPR036866">
    <property type="entry name" value="RibonucZ/Hydroxyglut_hydro"/>
</dbReference>
<dbReference type="Gene3D" id="3.60.15.10">
    <property type="entry name" value="Ribonuclease Z/Hydroxyacylglutathione hydrolase-like"/>
    <property type="match status" value="1"/>
</dbReference>
<dbReference type="SMART" id="SM00849">
    <property type="entry name" value="Lactamase_B"/>
    <property type="match status" value="1"/>
</dbReference>
<evidence type="ECO:0000313" key="4">
    <source>
        <dbReference type="Proteomes" id="UP000095401"/>
    </source>
</evidence>
<dbReference type="RefSeq" id="WP_070079184.1">
    <property type="nucleotide sequence ID" value="NZ_CP017415.1"/>
</dbReference>
<dbReference type="InterPro" id="IPR044528">
    <property type="entry name" value="POD-like_MBL-fold"/>
</dbReference>
<protein>
    <submittedName>
        <fullName evidence="3">MBL fold metallo-hydrolase</fullName>
    </submittedName>
</protein>
<reference evidence="4" key="1">
    <citation type="submission" date="2016-09" db="EMBL/GenBank/DDBJ databases">
        <title>Acidihalobacter prosperus F5.</title>
        <authorList>
            <person name="Khaleque H.N."/>
            <person name="Ramsay J.P."/>
            <person name="Kaksonen A.H."/>
            <person name="Boxall N.J."/>
            <person name="Watkin E.L.J."/>
        </authorList>
    </citation>
    <scope>NUCLEOTIDE SEQUENCE [LARGE SCALE GENOMIC DNA]</scope>
    <source>
        <strain evidence="4">F5</strain>
    </source>
</reference>
<dbReference type="SUPFAM" id="SSF56281">
    <property type="entry name" value="Metallo-hydrolase/oxidoreductase"/>
    <property type="match status" value="1"/>
</dbReference>
<dbReference type="PANTHER" id="PTHR43084:SF1">
    <property type="entry name" value="PERSULFIDE DIOXYGENASE ETHE1, MITOCHONDRIAL"/>
    <property type="match status" value="1"/>
</dbReference>
<dbReference type="GO" id="GO:0006749">
    <property type="term" value="P:glutathione metabolic process"/>
    <property type="evidence" value="ECO:0007669"/>
    <property type="project" value="InterPro"/>
</dbReference>
<dbReference type="KEGG" id="aprs:BI364_13435"/>
<organism evidence="3 4">
    <name type="scientific">Acidihalobacter yilgarnensis</name>
    <dbReference type="NCBI Taxonomy" id="2819280"/>
    <lineage>
        <taxon>Bacteria</taxon>
        <taxon>Pseudomonadati</taxon>
        <taxon>Pseudomonadota</taxon>
        <taxon>Gammaproteobacteria</taxon>
        <taxon>Chromatiales</taxon>
        <taxon>Ectothiorhodospiraceae</taxon>
        <taxon>Acidihalobacter</taxon>
    </lineage>
</organism>
<proteinExistence type="predicted"/>
<evidence type="ECO:0000313" key="3">
    <source>
        <dbReference type="EMBL" id="AOU98829.1"/>
    </source>
</evidence>
<dbReference type="InterPro" id="IPR051682">
    <property type="entry name" value="Mito_Persulfide_Diox"/>
</dbReference>
<sequence>MFFRQLPTKDATLSYLFGCGSCHVAVAVDPVRGDEDWFIEEARKQDVRITHVIDTHIHADHYSGGRSLAERSGGLYCLHESDKGNVQFDFEALADKQRIEVGNVAIDVMHTPGHTPDSVCLLVTDKRRGDQPWFVLTGDTLFVGAVGRPDLADREVEMADQLWDSLREKLLDLPDETEIYAGHVAGSVCGAGISGKPVSTIGFEKRWNPMLSMPREAFVEALTLEIPQRPAEMDRMVEANLGLKPAPSVVV</sequence>
<name>A0A1D8IQR3_9GAMM</name>
<dbReference type="PANTHER" id="PTHR43084">
    <property type="entry name" value="PERSULFIDE DIOXYGENASE ETHE1"/>
    <property type="match status" value="1"/>
</dbReference>
<dbReference type="InterPro" id="IPR001279">
    <property type="entry name" value="Metallo-B-lactamas"/>
</dbReference>
<dbReference type="CDD" id="cd07724">
    <property type="entry name" value="POD-like_MBL-fold"/>
    <property type="match status" value="1"/>
</dbReference>
<gene>
    <name evidence="3" type="ORF">BI364_13435</name>
</gene>
<dbReference type="AlphaFoldDB" id="A0A1D8IQR3"/>
<dbReference type="Pfam" id="PF00753">
    <property type="entry name" value="Lactamase_B"/>
    <property type="match status" value="1"/>
</dbReference>
<evidence type="ECO:0000259" key="2">
    <source>
        <dbReference type="SMART" id="SM00849"/>
    </source>
</evidence>
<dbReference type="GO" id="GO:0050313">
    <property type="term" value="F:sulfur dioxygenase activity"/>
    <property type="evidence" value="ECO:0007669"/>
    <property type="project" value="InterPro"/>
</dbReference>
<accession>A0A1D8IQR3</accession>